<evidence type="ECO:0000256" key="3">
    <source>
        <dbReference type="PROSITE-ProRule" id="PRU01248"/>
    </source>
</evidence>
<evidence type="ECO:0000256" key="2">
    <source>
        <dbReference type="ARBA" id="ARBA00023172"/>
    </source>
</evidence>
<protein>
    <recommendedName>
        <fullName evidence="8">Core-binding (CB) domain-containing protein</fullName>
    </recommendedName>
</protein>
<comment type="caution">
    <text evidence="6">The sequence shown here is derived from an EMBL/GenBank/DDBJ whole genome shotgun (WGS) entry which is preliminary data.</text>
</comment>
<dbReference type="Gene3D" id="1.10.443.10">
    <property type="entry name" value="Intergrase catalytic core"/>
    <property type="match status" value="1"/>
</dbReference>
<dbReference type="PROSITE" id="PS51898">
    <property type="entry name" value="TYR_RECOMBINASE"/>
    <property type="match status" value="1"/>
</dbReference>
<dbReference type="SUPFAM" id="SSF56349">
    <property type="entry name" value="DNA breaking-rejoining enzymes"/>
    <property type="match status" value="1"/>
</dbReference>
<name>A0ABQ2FEW0_9DEIO</name>
<dbReference type="Gene3D" id="1.10.150.130">
    <property type="match status" value="1"/>
</dbReference>
<organism evidence="6 7">
    <name type="scientific">Deinococcus radiotolerans</name>
    <dbReference type="NCBI Taxonomy" id="1309407"/>
    <lineage>
        <taxon>Bacteria</taxon>
        <taxon>Thermotogati</taxon>
        <taxon>Deinococcota</taxon>
        <taxon>Deinococci</taxon>
        <taxon>Deinococcales</taxon>
        <taxon>Deinococcaceae</taxon>
        <taxon>Deinococcus</taxon>
    </lineage>
</organism>
<evidence type="ECO:0000256" key="1">
    <source>
        <dbReference type="ARBA" id="ARBA00023125"/>
    </source>
</evidence>
<evidence type="ECO:0000259" key="4">
    <source>
        <dbReference type="PROSITE" id="PS51898"/>
    </source>
</evidence>
<dbReference type="InterPro" id="IPR002104">
    <property type="entry name" value="Integrase_catalytic"/>
</dbReference>
<reference evidence="7" key="1">
    <citation type="journal article" date="2019" name="Int. J. Syst. Evol. Microbiol.">
        <title>The Global Catalogue of Microorganisms (GCM) 10K type strain sequencing project: providing services to taxonomists for standard genome sequencing and annotation.</title>
        <authorList>
            <consortium name="The Broad Institute Genomics Platform"/>
            <consortium name="The Broad Institute Genome Sequencing Center for Infectious Disease"/>
            <person name="Wu L."/>
            <person name="Ma J."/>
        </authorList>
    </citation>
    <scope>NUCLEOTIDE SEQUENCE [LARGE SCALE GENOMIC DNA]</scope>
    <source>
        <strain evidence="7">JCM 19173</strain>
    </source>
</reference>
<feature type="domain" description="Tyr recombinase" evidence="4">
    <location>
        <begin position="152"/>
        <end position="246"/>
    </location>
</feature>
<keyword evidence="7" id="KW-1185">Reference proteome</keyword>
<sequence length="246" mass="27296">MVTTNEGDRRHFSSTARNLTAARAEVREARKFKEYGDLPPRELLTGEQLISEYVDARERAGGIKQRTAFDYRYSLRHYLAPTLGKLKAQKVNAQRLRDFYAGLGEGPTGERTRGKVHALLRAAYRWGICEGLVEADPTVRGRPERMTTRGPARPKAFTPDEAVKFYEAARVDRWGWPLAFMPATGMRPGEALALPWDDVTFRPDGSAVVSAEHTRGAMAGQVYETPKTAAGARTVTGSAVQVLRDS</sequence>
<proteinExistence type="predicted"/>
<dbReference type="InterPro" id="IPR010998">
    <property type="entry name" value="Integrase_recombinase_N"/>
</dbReference>
<evidence type="ECO:0000259" key="5">
    <source>
        <dbReference type="PROSITE" id="PS51900"/>
    </source>
</evidence>
<dbReference type="InterPro" id="IPR011010">
    <property type="entry name" value="DNA_brk_join_enz"/>
</dbReference>
<dbReference type="PROSITE" id="PS51900">
    <property type="entry name" value="CB"/>
    <property type="match status" value="1"/>
</dbReference>
<evidence type="ECO:0000313" key="6">
    <source>
        <dbReference type="EMBL" id="GGK91007.1"/>
    </source>
</evidence>
<keyword evidence="2" id="KW-0233">DNA recombination</keyword>
<dbReference type="EMBL" id="BMPE01000001">
    <property type="protein sequence ID" value="GGK91007.1"/>
    <property type="molecule type" value="Genomic_DNA"/>
</dbReference>
<evidence type="ECO:0000313" key="7">
    <source>
        <dbReference type="Proteomes" id="UP000604341"/>
    </source>
</evidence>
<keyword evidence="1 3" id="KW-0238">DNA-binding</keyword>
<accession>A0ABQ2FEW0</accession>
<dbReference type="InterPro" id="IPR044068">
    <property type="entry name" value="CB"/>
</dbReference>
<feature type="domain" description="Core-binding (CB)" evidence="5">
    <location>
        <begin position="44"/>
        <end position="128"/>
    </location>
</feature>
<dbReference type="InterPro" id="IPR013762">
    <property type="entry name" value="Integrase-like_cat_sf"/>
</dbReference>
<dbReference type="Proteomes" id="UP000604341">
    <property type="component" value="Unassembled WGS sequence"/>
</dbReference>
<evidence type="ECO:0008006" key="8">
    <source>
        <dbReference type="Google" id="ProtNLM"/>
    </source>
</evidence>
<gene>
    <name evidence="6" type="ORF">GCM10010844_06960</name>
</gene>